<organism evidence="2 3">
    <name type="scientific">Pararge aegeria aegeria</name>
    <dbReference type="NCBI Taxonomy" id="348720"/>
    <lineage>
        <taxon>Eukaryota</taxon>
        <taxon>Metazoa</taxon>
        <taxon>Ecdysozoa</taxon>
        <taxon>Arthropoda</taxon>
        <taxon>Hexapoda</taxon>
        <taxon>Insecta</taxon>
        <taxon>Pterygota</taxon>
        <taxon>Neoptera</taxon>
        <taxon>Endopterygota</taxon>
        <taxon>Lepidoptera</taxon>
        <taxon>Glossata</taxon>
        <taxon>Ditrysia</taxon>
        <taxon>Papilionoidea</taxon>
        <taxon>Nymphalidae</taxon>
        <taxon>Satyrinae</taxon>
        <taxon>Satyrini</taxon>
        <taxon>Parargina</taxon>
        <taxon>Pararge</taxon>
    </lineage>
</organism>
<proteinExistence type="predicted"/>
<gene>
    <name evidence="2" type="primary">jg2067</name>
    <name evidence="2" type="ORF">PAEG_LOCUS13489</name>
</gene>
<sequence>MEHKAKRKTDGRLGCKLLERYFYIVGGFQIDDVKPASRNSTKTLNLRMPTKAYAKILDNWRIRIKEKIKKMKKEEDEKEEEKRREKKKLEAQEVFFMSAWYYSVNVSTRIVVRKCKY</sequence>
<comment type="caution">
    <text evidence="2">The sequence shown here is derived from an EMBL/GenBank/DDBJ whole genome shotgun (WGS) entry which is preliminary data.</text>
</comment>
<protein>
    <submittedName>
        <fullName evidence="2">Jg2067 protein</fullName>
    </submittedName>
</protein>
<evidence type="ECO:0000313" key="3">
    <source>
        <dbReference type="Proteomes" id="UP000838756"/>
    </source>
</evidence>
<reference evidence="2" key="1">
    <citation type="submission" date="2022-03" db="EMBL/GenBank/DDBJ databases">
        <authorList>
            <person name="Lindestad O."/>
        </authorList>
    </citation>
    <scope>NUCLEOTIDE SEQUENCE</scope>
</reference>
<keyword evidence="1" id="KW-0175">Coiled coil</keyword>
<keyword evidence="3" id="KW-1185">Reference proteome</keyword>
<dbReference type="Proteomes" id="UP000838756">
    <property type="component" value="Unassembled WGS sequence"/>
</dbReference>
<evidence type="ECO:0000256" key="1">
    <source>
        <dbReference type="SAM" id="Coils"/>
    </source>
</evidence>
<dbReference type="EMBL" id="CAKXAJ010025170">
    <property type="protein sequence ID" value="CAH2235993.1"/>
    <property type="molecule type" value="Genomic_DNA"/>
</dbReference>
<evidence type="ECO:0000313" key="2">
    <source>
        <dbReference type="EMBL" id="CAH2235993.1"/>
    </source>
</evidence>
<name>A0A8S4RHS8_9NEOP</name>
<accession>A0A8S4RHS8</accession>
<dbReference type="AlphaFoldDB" id="A0A8S4RHS8"/>
<feature type="coiled-coil region" evidence="1">
    <location>
        <begin position="57"/>
        <end position="92"/>
    </location>
</feature>